<accession>A0A9Q3FP78</accession>
<dbReference type="AlphaFoldDB" id="A0A9Q3FP78"/>
<protein>
    <submittedName>
        <fullName evidence="1">Uncharacterized protein</fullName>
    </submittedName>
</protein>
<gene>
    <name evidence="1" type="ORF">O181_080617</name>
</gene>
<dbReference type="OrthoDB" id="2507171at2759"/>
<keyword evidence="2" id="KW-1185">Reference proteome</keyword>
<dbReference type="Proteomes" id="UP000765509">
    <property type="component" value="Unassembled WGS sequence"/>
</dbReference>
<dbReference type="EMBL" id="AVOT02045573">
    <property type="protein sequence ID" value="MBW0540902.1"/>
    <property type="molecule type" value="Genomic_DNA"/>
</dbReference>
<name>A0A9Q3FP78_9BASI</name>
<sequence>MLIWQIAIQEYGANMNIVNKSCNIYKNEDRLSRWALANTPENPAWVPKEEHHIEGIRVTDIGTEFFNKVEETIKWIKTAIYYSNF</sequence>
<evidence type="ECO:0000313" key="1">
    <source>
        <dbReference type="EMBL" id="MBW0540902.1"/>
    </source>
</evidence>
<reference evidence="1" key="1">
    <citation type="submission" date="2021-03" db="EMBL/GenBank/DDBJ databases">
        <title>Draft genome sequence of rust myrtle Austropuccinia psidii MF-1, a brazilian biotype.</title>
        <authorList>
            <person name="Quecine M.C."/>
            <person name="Pachon D.M.R."/>
            <person name="Bonatelli M.L."/>
            <person name="Correr F.H."/>
            <person name="Franceschini L.M."/>
            <person name="Leite T.F."/>
            <person name="Margarido G.R.A."/>
            <person name="Almeida C.A."/>
            <person name="Ferrarezi J.A."/>
            <person name="Labate C.A."/>
        </authorList>
    </citation>
    <scope>NUCLEOTIDE SEQUENCE</scope>
    <source>
        <strain evidence="1">MF-1</strain>
    </source>
</reference>
<organism evidence="1 2">
    <name type="scientific">Austropuccinia psidii MF-1</name>
    <dbReference type="NCBI Taxonomy" id="1389203"/>
    <lineage>
        <taxon>Eukaryota</taxon>
        <taxon>Fungi</taxon>
        <taxon>Dikarya</taxon>
        <taxon>Basidiomycota</taxon>
        <taxon>Pucciniomycotina</taxon>
        <taxon>Pucciniomycetes</taxon>
        <taxon>Pucciniales</taxon>
        <taxon>Sphaerophragmiaceae</taxon>
        <taxon>Austropuccinia</taxon>
    </lineage>
</organism>
<comment type="caution">
    <text evidence="1">The sequence shown here is derived from an EMBL/GenBank/DDBJ whole genome shotgun (WGS) entry which is preliminary data.</text>
</comment>
<proteinExistence type="predicted"/>
<evidence type="ECO:0000313" key="2">
    <source>
        <dbReference type="Proteomes" id="UP000765509"/>
    </source>
</evidence>